<comment type="caution">
    <text evidence="9">The sequence shown here is derived from an EMBL/GenBank/DDBJ whole genome shotgun (WGS) entry which is preliminary data.</text>
</comment>
<dbReference type="Pfam" id="PF01915">
    <property type="entry name" value="Glyco_hydro_3_C"/>
    <property type="match status" value="1"/>
</dbReference>
<dbReference type="EC" id="3.2.1.21" evidence="3"/>
<feature type="signal peptide" evidence="7">
    <location>
        <begin position="1"/>
        <end position="23"/>
    </location>
</feature>
<proteinExistence type="inferred from homology"/>
<dbReference type="GO" id="GO:0009251">
    <property type="term" value="P:glucan catabolic process"/>
    <property type="evidence" value="ECO:0007669"/>
    <property type="project" value="TreeGrafter"/>
</dbReference>
<evidence type="ECO:0000256" key="7">
    <source>
        <dbReference type="SAM" id="SignalP"/>
    </source>
</evidence>
<dbReference type="ExpressionAtlas" id="A0A2K3L693">
    <property type="expression patterns" value="baseline"/>
</dbReference>
<evidence type="ECO:0000256" key="5">
    <source>
        <dbReference type="ARBA" id="ARBA00022801"/>
    </source>
</evidence>
<dbReference type="InterPro" id="IPR051915">
    <property type="entry name" value="Cellulose_Degrad_GH3"/>
</dbReference>
<dbReference type="STRING" id="57577.A0A2K3L693"/>
<dbReference type="AlphaFoldDB" id="A0A2K3L693"/>
<sequence length="82" mass="8807">MGNWSISSIHGLFSLAGLMVSRAFHTALLHFGFCPNLAKIDALVAVWLPGTEGQGVADVLYSDFGFTGKLARTWFSTVTSSQ</sequence>
<reference evidence="9 10" key="2">
    <citation type="journal article" date="2017" name="Front. Plant Sci.">
        <title>Gene Classification and Mining of Molecular Markers Useful in Red Clover (Trifolium pratense) Breeding.</title>
        <authorList>
            <person name="Istvanek J."/>
            <person name="Dluhosova J."/>
            <person name="Dluhos P."/>
            <person name="Patkova L."/>
            <person name="Nedelnik J."/>
            <person name="Repkova J."/>
        </authorList>
    </citation>
    <scope>NUCLEOTIDE SEQUENCE [LARGE SCALE GENOMIC DNA]</scope>
    <source>
        <strain evidence="10">cv. Tatra</strain>
        <tissue evidence="9">Young leaves</tissue>
    </source>
</reference>
<comment type="similarity">
    <text evidence="2">Belongs to the glycosyl hydrolase 3 family.</text>
</comment>
<evidence type="ECO:0000313" key="10">
    <source>
        <dbReference type="Proteomes" id="UP000236291"/>
    </source>
</evidence>
<dbReference type="PANTHER" id="PTHR30620:SF16">
    <property type="entry name" value="LYSOSOMAL BETA GLUCOSIDASE"/>
    <property type="match status" value="1"/>
</dbReference>
<evidence type="ECO:0000259" key="8">
    <source>
        <dbReference type="Pfam" id="PF01915"/>
    </source>
</evidence>
<evidence type="ECO:0000256" key="3">
    <source>
        <dbReference type="ARBA" id="ARBA00012744"/>
    </source>
</evidence>
<evidence type="ECO:0000256" key="2">
    <source>
        <dbReference type="ARBA" id="ARBA00005336"/>
    </source>
</evidence>
<evidence type="ECO:0000256" key="4">
    <source>
        <dbReference type="ARBA" id="ARBA00022729"/>
    </source>
</evidence>
<feature type="chain" id="PRO_5014474580" description="beta-glucosidase" evidence="7">
    <location>
        <begin position="24"/>
        <end position="82"/>
    </location>
</feature>
<dbReference type="EMBL" id="ASHM01026959">
    <property type="protein sequence ID" value="PNX74061.1"/>
    <property type="molecule type" value="Genomic_DNA"/>
</dbReference>
<protein>
    <recommendedName>
        <fullName evidence="3">beta-glucosidase</fullName>
        <ecNumber evidence="3">3.2.1.21</ecNumber>
    </recommendedName>
</protein>
<evidence type="ECO:0000313" key="9">
    <source>
        <dbReference type="EMBL" id="PNX74061.1"/>
    </source>
</evidence>
<name>A0A2K3L693_TRIPR</name>
<dbReference type="InterPro" id="IPR036881">
    <property type="entry name" value="Glyco_hydro_3_C_sf"/>
</dbReference>
<feature type="domain" description="Glycoside hydrolase family 3 C-terminal" evidence="8">
    <location>
        <begin position="37"/>
        <end position="79"/>
    </location>
</feature>
<evidence type="ECO:0000256" key="1">
    <source>
        <dbReference type="ARBA" id="ARBA00000448"/>
    </source>
</evidence>
<dbReference type="Gene3D" id="3.40.50.1700">
    <property type="entry name" value="Glycoside hydrolase family 3 C-terminal domain"/>
    <property type="match status" value="1"/>
</dbReference>
<accession>A0A2K3L693</accession>
<keyword evidence="4 7" id="KW-0732">Signal</keyword>
<dbReference type="SUPFAM" id="SSF52279">
    <property type="entry name" value="Beta-D-glucan exohydrolase, C-terminal domain"/>
    <property type="match status" value="1"/>
</dbReference>
<organism evidence="9 10">
    <name type="scientific">Trifolium pratense</name>
    <name type="common">Red clover</name>
    <dbReference type="NCBI Taxonomy" id="57577"/>
    <lineage>
        <taxon>Eukaryota</taxon>
        <taxon>Viridiplantae</taxon>
        <taxon>Streptophyta</taxon>
        <taxon>Embryophyta</taxon>
        <taxon>Tracheophyta</taxon>
        <taxon>Spermatophyta</taxon>
        <taxon>Magnoliopsida</taxon>
        <taxon>eudicotyledons</taxon>
        <taxon>Gunneridae</taxon>
        <taxon>Pentapetalae</taxon>
        <taxon>rosids</taxon>
        <taxon>fabids</taxon>
        <taxon>Fabales</taxon>
        <taxon>Fabaceae</taxon>
        <taxon>Papilionoideae</taxon>
        <taxon>50 kb inversion clade</taxon>
        <taxon>NPAAA clade</taxon>
        <taxon>Hologalegina</taxon>
        <taxon>IRL clade</taxon>
        <taxon>Trifolieae</taxon>
        <taxon>Trifolium</taxon>
    </lineage>
</organism>
<dbReference type="Proteomes" id="UP000236291">
    <property type="component" value="Unassembled WGS sequence"/>
</dbReference>
<comment type="catalytic activity">
    <reaction evidence="1">
        <text>Hydrolysis of terminal, non-reducing beta-D-glucosyl residues with release of beta-D-glucose.</text>
        <dbReference type="EC" id="3.2.1.21"/>
    </reaction>
</comment>
<dbReference type="PANTHER" id="PTHR30620">
    <property type="entry name" value="PERIPLASMIC BETA-GLUCOSIDASE-RELATED"/>
    <property type="match status" value="1"/>
</dbReference>
<reference evidence="9 10" key="1">
    <citation type="journal article" date="2014" name="Am. J. Bot.">
        <title>Genome assembly and annotation for red clover (Trifolium pratense; Fabaceae).</title>
        <authorList>
            <person name="Istvanek J."/>
            <person name="Jaros M."/>
            <person name="Krenek A."/>
            <person name="Repkova J."/>
        </authorList>
    </citation>
    <scope>NUCLEOTIDE SEQUENCE [LARGE SCALE GENOMIC DNA]</scope>
    <source>
        <strain evidence="10">cv. Tatra</strain>
        <tissue evidence="9">Young leaves</tissue>
    </source>
</reference>
<evidence type="ECO:0000256" key="6">
    <source>
        <dbReference type="ARBA" id="ARBA00023295"/>
    </source>
</evidence>
<keyword evidence="6" id="KW-0326">Glycosidase</keyword>
<keyword evidence="5" id="KW-0378">Hydrolase</keyword>
<gene>
    <name evidence="9" type="ORF">L195_g029972</name>
</gene>
<dbReference type="InterPro" id="IPR002772">
    <property type="entry name" value="Glyco_hydro_3_C"/>
</dbReference>
<dbReference type="GO" id="GO:0008422">
    <property type="term" value="F:beta-glucosidase activity"/>
    <property type="evidence" value="ECO:0007669"/>
    <property type="project" value="UniProtKB-EC"/>
</dbReference>